<evidence type="ECO:0000313" key="1">
    <source>
        <dbReference type="EMBL" id="GAI70339.1"/>
    </source>
</evidence>
<organism evidence="1">
    <name type="scientific">marine sediment metagenome</name>
    <dbReference type="NCBI Taxonomy" id="412755"/>
    <lineage>
        <taxon>unclassified sequences</taxon>
        <taxon>metagenomes</taxon>
        <taxon>ecological metagenomes</taxon>
    </lineage>
</organism>
<gene>
    <name evidence="1" type="ORF">S06H3_66688</name>
</gene>
<sequence>SNAIGGAGGIGYNIMLSWNILVFIDTEDNGYIFILSRGGNDYLLNTASPM</sequence>
<name>X1SR92_9ZZZZ</name>
<proteinExistence type="predicted"/>
<accession>X1SR92</accession>
<protein>
    <submittedName>
        <fullName evidence="1">Uncharacterized protein</fullName>
    </submittedName>
</protein>
<dbReference type="AlphaFoldDB" id="X1SR92"/>
<reference evidence="1" key="1">
    <citation type="journal article" date="2014" name="Front. Microbiol.">
        <title>High frequency of phylogenetically diverse reductive dehalogenase-homologous genes in deep subseafloor sedimentary metagenomes.</title>
        <authorList>
            <person name="Kawai M."/>
            <person name="Futagami T."/>
            <person name="Toyoda A."/>
            <person name="Takaki Y."/>
            <person name="Nishi S."/>
            <person name="Hori S."/>
            <person name="Arai W."/>
            <person name="Tsubouchi T."/>
            <person name="Morono Y."/>
            <person name="Uchiyama I."/>
            <person name="Ito T."/>
            <person name="Fujiyama A."/>
            <person name="Inagaki F."/>
            <person name="Takami H."/>
        </authorList>
    </citation>
    <scope>NUCLEOTIDE SEQUENCE</scope>
    <source>
        <strain evidence="1">Expedition CK06-06</strain>
    </source>
</reference>
<comment type="caution">
    <text evidence="1">The sequence shown here is derived from an EMBL/GenBank/DDBJ whole genome shotgun (WGS) entry which is preliminary data.</text>
</comment>
<feature type="non-terminal residue" evidence="1">
    <location>
        <position position="50"/>
    </location>
</feature>
<dbReference type="EMBL" id="BARV01045601">
    <property type="protein sequence ID" value="GAI70339.1"/>
    <property type="molecule type" value="Genomic_DNA"/>
</dbReference>
<feature type="non-terminal residue" evidence="1">
    <location>
        <position position="1"/>
    </location>
</feature>